<comment type="caution">
    <text evidence="2">The sequence shown here is derived from an EMBL/GenBank/DDBJ whole genome shotgun (WGS) entry which is preliminary data.</text>
</comment>
<dbReference type="Proteomes" id="UP000565205">
    <property type="component" value="Unassembled WGS sequence"/>
</dbReference>
<gene>
    <name evidence="1" type="ORF">FHR90_002604</name>
    <name evidence="2" type="ORF">HUK83_07130</name>
</gene>
<dbReference type="EMBL" id="JABXXQ010000105">
    <property type="protein sequence ID" value="NVN30107.1"/>
    <property type="molecule type" value="Genomic_DNA"/>
</dbReference>
<evidence type="ECO:0000313" key="4">
    <source>
        <dbReference type="Proteomes" id="UP000565205"/>
    </source>
</evidence>
<dbReference type="Proteomes" id="UP000557688">
    <property type="component" value="Unassembled WGS sequence"/>
</dbReference>
<dbReference type="EMBL" id="JACHXV010000011">
    <property type="protein sequence ID" value="MBB3174758.1"/>
    <property type="molecule type" value="Genomic_DNA"/>
</dbReference>
<evidence type="ECO:0000313" key="1">
    <source>
        <dbReference type="EMBL" id="MBB3174758.1"/>
    </source>
</evidence>
<dbReference type="RefSeq" id="WP_176623359.1">
    <property type="nucleotide sequence ID" value="NZ_JABXXQ010000105.1"/>
</dbReference>
<organism evidence="2 4">
    <name type="scientific">Endobacter medicaginis</name>
    <dbReference type="NCBI Taxonomy" id="1181271"/>
    <lineage>
        <taxon>Bacteria</taxon>
        <taxon>Pseudomonadati</taxon>
        <taxon>Pseudomonadota</taxon>
        <taxon>Alphaproteobacteria</taxon>
        <taxon>Acetobacterales</taxon>
        <taxon>Acetobacteraceae</taxon>
        <taxon>Endobacter</taxon>
    </lineage>
</organism>
<reference evidence="1 3" key="2">
    <citation type="submission" date="2020-08" db="EMBL/GenBank/DDBJ databases">
        <title>Genomic Encyclopedia of Type Strains, Phase III (KMG-III): the genomes of soil and plant-associated and newly described type strains.</title>
        <authorList>
            <person name="Whitman W."/>
        </authorList>
    </citation>
    <scope>NUCLEOTIDE SEQUENCE [LARGE SCALE GENOMIC DNA]</scope>
    <source>
        <strain evidence="1 3">CECT 8088</strain>
    </source>
</reference>
<accession>A0A850NVU7</accession>
<reference evidence="2 4" key="1">
    <citation type="submission" date="2020-06" db="EMBL/GenBank/DDBJ databases">
        <title>Description of novel acetic acid bacteria.</title>
        <authorList>
            <person name="Sombolestani A."/>
        </authorList>
    </citation>
    <scope>NUCLEOTIDE SEQUENCE [LARGE SCALE GENOMIC DNA]</scope>
    <source>
        <strain evidence="2 4">LMG 26838</strain>
    </source>
</reference>
<sequence>MIDDPKGKADEIAAQVSSLREQVEQLLNERVTPAVADAADRAESALNTARDFTSENLATVTEQVHGQPLVALALAAAAGYLIGRVAG</sequence>
<evidence type="ECO:0000313" key="2">
    <source>
        <dbReference type="EMBL" id="NVN30107.1"/>
    </source>
</evidence>
<evidence type="ECO:0000313" key="3">
    <source>
        <dbReference type="Proteomes" id="UP000557688"/>
    </source>
</evidence>
<dbReference type="AlphaFoldDB" id="A0A850NVU7"/>
<name>A0A850NVU7_9PROT</name>
<proteinExistence type="predicted"/>
<protein>
    <submittedName>
        <fullName evidence="1">ElaB/YqjD/DUF883 family membrane-anchored ribosome-binding protein</fullName>
    </submittedName>
</protein>
<keyword evidence="3" id="KW-1185">Reference proteome</keyword>